<evidence type="ECO:0000256" key="2">
    <source>
        <dbReference type="ARBA" id="ARBA00023043"/>
    </source>
</evidence>
<dbReference type="SUPFAM" id="SSF158235">
    <property type="entry name" value="SOCS box-like"/>
    <property type="match status" value="1"/>
</dbReference>
<feature type="domain" description="SOCS box" evidence="4">
    <location>
        <begin position="316"/>
        <end position="360"/>
    </location>
</feature>
<dbReference type="InterPro" id="IPR036036">
    <property type="entry name" value="SOCS_box-like_dom_sf"/>
</dbReference>
<keyword evidence="6" id="KW-1185">Reference proteome</keyword>
<protein>
    <recommendedName>
        <fullName evidence="4">SOCS box domain-containing protein</fullName>
    </recommendedName>
</protein>
<gene>
    <name evidence="5" type="ORF">KUTeg_020121</name>
</gene>
<name>A0ABQ9E711_TEGGR</name>
<feature type="repeat" description="ANK" evidence="3">
    <location>
        <begin position="151"/>
        <end position="183"/>
    </location>
</feature>
<dbReference type="Proteomes" id="UP001217089">
    <property type="component" value="Unassembled WGS sequence"/>
</dbReference>
<dbReference type="PANTHER" id="PTHR24193">
    <property type="entry name" value="ANKYRIN REPEAT PROTEIN"/>
    <property type="match status" value="1"/>
</dbReference>
<dbReference type="Pfam" id="PF12796">
    <property type="entry name" value="Ank_2"/>
    <property type="match status" value="2"/>
</dbReference>
<dbReference type="PROSITE" id="PS50225">
    <property type="entry name" value="SOCS"/>
    <property type="match status" value="1"/>
</dbReference>
<feature type="repeat" description="ANK" evidence="3">
    <location>
        <begin position="75"/>
        <end position="107"/>
    </location>
</feature>
<reference evidence="5 6" key="1">
    <citation type="submission" date="2022-12" db="EMBL/GenBank/DDBJ databases">
        <title>Chromosome-level genome of Tegillarca granosa.</title>
        <authorList>
            <person name="Kim J."/>
        </authorList>
    </citation>
    <scope>NUCLEOTIDE SEQUENCE [LARGE SCALE GENOMIC DNA]</scope>
    <source>
        <strain evidence="5">Teg-2019</strain>
        <tissue evidence="5">Adductor muscle</tissue>
    </source>
</reference>
<dbReference type="EMBL" id="JARBDR010000918">
    <property type="protein sequence ID" value="KAJ8301134.1"/>
    <property type="molecule type" value="Genomic_DNA"/>
</dbReference>
<organism evidence="5 6">
    <name type="scientific">Tegillarca granosa</name>
    <name type="common">Malaysian cockle</name>
    <name type="synonym">Anadara granosa</name>
    <dbReference type="NCBI Taxonomy" id="220873"/>
    <lineage>
        <taxon>Eukaryota</taxon>
        <taxon>Metazoa</taxon>
        <taxon>Spiralia</taxon>
        <taxon>Lophotrochozoa</taxon>
        <taxon>Mollusca</taxon>
        <taxon>Bivalvia</taxon>
        <taxon>Autobranchia</taxon>
        <taxon>Pteriomorphia</taxon>
        <taxon>Arcoida</taxon>
        <taxon>Arcoidea</taxon>
        <taxon>Arcidae</taxon>
        <taxon>Tegillarca</taxon>
    </lineage>
</organism>
<dbReference type="Gene3D" id="1.25.40.20">
    <property type="entry name" value="Ankyrin repeat-containing domain"/>
    <property type="match status" value="2"/>
</dbReference>
<evidence type="ECO:0000259" key="4">
    <source>
        <dbReference type="PROSITE" id="PS50225"/>
    </source>
</evidence>
<comment type="caution">
    <text evidence="5">The sequence shown here is derived from an EMBL/GenBank/DDBJ whole genome shotgun (WGS) entry which is preliminary data.</text>
</comment>
<dbReference type="PANTHER" id="PTHR24193:SF121">
    <property type="entry name" value="ADA2A-CONTAINING COMPLEX COMPONENT 3, ISOFORM D"/>
    <property type="match status" value="1"/>
</dbReference>
<dbReference type="InterPro" id="IPR001496">
    <property type="entry name" value="SOCS_box"/>
</dbReference>
<dbReference type="SUPFAM" id="SSF48403">
    <property type="entry name" value="Ankyrin repeat"/>
    <property type="match status" value="1"/>
</dbReference>
<evidence type="ECO:0000313" key="5">
    <source>
        <dbReference type="EMBL" id="KAJ8301134.1"/>
    </source>
</evidence>
<dbReference type="SMART" id="SM00969">
    <property type="entry name" value="SOCS_box"/>
    <property type="match status" value="1"/>
</dbReference>
<dbReference type="PRINTS" id="PR01415">
    <property type="entry name" value="ANKYRIN"/>
</dbReference>
<dbReference type="InterPro" id="IPR036770">
    <property type="entry name" value="Ankyrin_rpt-contain_sf"/>
</dbReference>
<dbReference type="Pfam" id="PF07525">
    <property type="entry name" value="SOCS_box"/>
    <property type="match status" value="1"/>
</dbReference>
<sequence length="362" mass="41387">MRSRKIMTNVNKKFNIFDAVDKHDVEELIRILTETKPDELDVKLAFYQAVQKCYIRIVKVFVQHGYDINEIDPTFGETPLMHATRHGHCELMKYLIQNKADVNKKSFYNFRDGVTALHVAVSGPESNHERTQALKILVSVPGVKLNETAEDVKTPLMEAAWRGRPEAMKILIDAGCDVNFKDHVTGKTAAHYCIEPHYQITTLQSSVKCLKLLFACDVSLDVEDNHGDTPLMYAIKRNNMPAFKTLIYANCKIDGNSLSDTKCTNKYLEKAIINCNMKACQLLIRAGSPYHYLKTWENLMNCQSPHIIEYISECLNEIRTLKDLSRIIVRSCIGYYPQKKIHLLDIPVSLKEYILLSDLEVT</sequence>
<dbReference type="CDD" id="cd03716">
    <property type="entry name" value="SOCS_ASB_like"/>
    <property type="match status" value="1"/>
</dbReference>
<evidence type="ECO:0000256" key="1">
    <source>
        <dbReference type="ARBA" id="ARBA00022737"/>
    </source>
</evidence>
<dbReference type="Pfam" id="PF00023">
    <property type="entry name" value="Ank"/>
    <property type="match status" value="1"/>
</dbReference>
<keyword evidence="1" id="KW-0677">Repeat</keyword>
<dbReference type="InterPro" id="IPR002110">
    <property type="entry name" value="Ankyrin_rpt"/>
</dbReference>
<dbReference type="PROSITE" id="PS50088">
    <property type="entry name" value="ANK_REPEAT"/>
    <property type="match status" value="2"/>
</dbReference>
<dbReference type="PROSITE" id="PS50297">
    <property type="entry name" value="ANK_REP_REGION"/>
    <property type="match status" value="2"/>
</dbReference>
<keyword evidence="2 3" id="KW-0040">ANK repeat</keyword>
<dbReference type="SMART" id="SM00248">
    <property type="entry name" value="ANK"/>
    <property type="match status" value="6"/>
</dbReference>
<evidence type="ECO:0000256" key="3">
    <source>
        <dbReference type="PROSITE-ProRule" id="PRU00023"/>
    </source>
</evidence>
<dbReference type="InterPro" id="IPR050663">
    <property type="entry name" value="Ankyrin-SOCS_Box"/>
</dbReference>
<evidence type="ECO:0000313" key="6">
    <source>
        <dbReference type="Proteomes" id="UP001217089"/>
    </source>
</evidence>
<accession>A0ABQ9E711</accession>
<dbReference type="Gene3D" id="1.10.750.20">
    <property type="entry name" value="SOCS box"/>
    <property type="match status" value="1"/>
</dbReference>
<proteinExistence type="predicted"/>